<accession>A0ABS7XWD5</accession>
<dbReference type="Proteomes" id="UP001198901">
    <property type="component" value="Unassembled WGS sequence"/>
</dbReference>
<dbReference type="CDD" id="cd06241">
    <property type="entry name" value="M14-like"/>
    <property type="match status" value="1"/>
</dbReference>
<dbReference type="EMBL" id="JAIUJR010000012">
    <property type="protein sequence ID" value="MCA0133769.1"/>
    <property type="molecule type" value="Genomic_DNA"/>
</dbReference>
<proteinExistence type="predicted"/>
<sequence length="580" mass="67574">MKKILFLFLIVCSCTTDSNKSDNGKFITVFEASKGLETATYDETIAFYSELANSYSEITLKEIGETDSGKPLHFVTLNTKGSGDNFDKLRKENRFIFINNGIHPGESDGIDATMMLYRDIVQGKINRPKNTILVTIPIYNVGGSLNRNSGTRTNQNGPKEYGFRGNARNYDLNRDFIKSDTKNAKSFAKIFHLVKPDVFIDNHVSNGADYQYTLTHLFTQHNKMGGVLGEYIHKEWMSNLENKLKDKSWDITPYVNVFNRTPDSGFSQFFDNPRYSTGYTTLFNTLGMMVETHMLKPYKQRVEGTYQLLASMIEIVEADSKKIQDLRQEQNKMWKVGDAYPVSWEIDTSKYSILNFKGYEGKMLPSQLTGGQRLKYDKSKPYTKQITYQNYFKPKTEITIPKAYVIPQGWHNVIELLELNKVEMSQFQKDTIISVESYRIEDYKTRNRPYEGHYMHYNTKVKTSISKVAFKQGDYLIFTEQNALRYLIETLEPLAVDSFFNWNFFDSILQQKEGFSPYVWEDKARLILSTDAQLQINFNLKKTYDKEFADNWYAQLDWIHKNSKFYETSHMHYPVYRIVN</sequence>
<reference evidence="2" key="1">
    <citation type="submission" date="2023-07" db="EMBL/GenBank/DDBJ databases">
        <authorList>
            <person name="Yue Y."/>
        </authorList>
    </citation>
    <scope>NUCLEOTIDE SEQUENCE [LARGE SCALE GENOMIC DNA]</scope>
    <source>
        <strain evidence="2">D23</strain>
    </source>
</reference>
<organism evidence="1 2">
    <name type="scientific">Winogradskyella alexanderae</name>
    <dbReference type="NCBI Taxonomy" id="2877123"/>
    <lineage>
        <taxon>Bacteria</taxon>
        <taxon>Pseudomonadati</taxon>
        <taxon>Bacteroidota</taxon>
        <taxon>Flavobacteriia</taxon>
        <taxon>Flavobacteriales</taxon>
        <taxon>Flavobacteriaceae</taxon>
        <taxon>Winogradskyella</taxon>
    </lineage>
</organism>
<name>A0ABS7XWD5_9FLAO</name>
<protein>
    <submittedName>
        <fullName evidence="1">M14 family metallopeptidase</fullName>
    </submittedName>
</protein>
<gene>
    <name evidence="1" type="ORF">LBU54_14320</name>
</gene>
<keyword evidence="2" id="KW-1185">Reference proteome</keyword>
<dbReference type="RefSeq" id="WP_224531519.1">
    <property type="nucleotide sequence ID" value="NZ_JAIUJR010000012.1"/>
</dbReference>
<comment type="caution">
    <text evidence="1">The sequence shown here is derived from an EMBL/GenBank/DDBJ whole genome shotgun (WGS) entry which is preliminary data.</text>
</comment>
<evidence type="ECO:0000313" key="1">
    <source>
        <dbReference type="EMBL" id="MCA0133769.1"/>
    </source>
</evidence>
<dbReference type="SUPFAM" id="SSF53187">
    <property type="entry name" value="Zn-dependent exopeptidases"/>
    <property type="match status" value="1"/>
</dbReference>
<dbReference type="Gene3D" id="3.40.630.10">
    <property type="entry name" value="Zn peptidases"/>
    <property type="match status" value="1"/>
</dbReference>
<evidence type="ECO:0000313" key="2">
    <source>
        <dbReference type="Proteomes" id="UP001198901"/>
    </source>
</evidence>